<dbReference type="AlphaFoldDB" id="A0A1Y5IJ44"/>
<feature type="domain" description="Smr" evidence="2">
    <location>
        <begin position="311"/>
        <end position="387"/>
    </location>
</feature>
<dbReference type="SMART" id="SM01162">
    <property type="entry name" value="DUF1771"/>
    <property type="match status" value="1"/>
</dbReference>
<dbReference type="PANTHER" id="PTHR46651:SF1">
    <property type="entry name" value="SMALL MUTS RELATED FAMILY PROTEIN"/>
    <property type="match status" value="1"/>
</dbReference>
<accession>A0A1Y5IJ44</accession>
<name>A0A1Y5IJ44_OSTTA</name>
<evidence type="ECO:0000259" key="2">
    <source>
        <dbReference type="PROSITE" id="PS50828"/>
    </source>
</evidence>
<dbReference type="Pfam" id="PF08590">
    <property type="entry name" value="DUF1771"/>
    <property type="match status" value="1"/>
</dbReference>
<dbReference type="SUPFAM" id="SSF46934">
    <property type="entry name" value="UBA-like"/>
    <property type="match status" value="1"/>
</dbReference>
<dbReference type="InterPro" id="IPR053242">
    <property type="entry name" value="PAM2-like_domain"/>
</dbReference>
<sequence length="387" mass="40899">MSSDRAVTGSTSSLRASARTFAPRRPACASTSAASAAFESSVHALCHDLGALGVVTSDEEEDAEGEKGIPGNIERAYVEGDVSEAPVGEEFVLDDGAVEDDFDQGLAFLASAFPDYDWACLEEALMNTGGDVELAMELLMDDEIPEVAAPDVDDAEAFPSLGGSAPAKPVASQPEPLPKKIFISGGMSNVNRASVASMWSANTGANAGTSARATKIERGVAEGTKTKIEWVETGAAVGNLYAANREDARDFARVRNVCYEQATNAYLSGNKALAKELSRQGREAAAKMSAAHEVAATSIYQSRGGGRDGMIDLHGLHVAEALNLLRRELSRLRSSGHSHAQVLVGTGHHTVGSRTPSRLPVAVETFLHEQRWSFSEPQSGLLQVRLN</sequence>
<dbReference type="SUPFAM" id="SSF160443">
    <property type="entry name" value="SMR domain-like"/>
    <property type="match status" value="1"/>
</dbReference>
<evidence type="ECO:0000256" key="1">
    <source>
        <dbReference type="SAM" id="MobiDB-lite"/>
    </source>
</evidence>
<dbReference type="eggNOG" id="KOG2401">
    <property type="taxonomic scope" value="Eukaryota"/>
</dbReference>
<dbReference type="Gene3D" id="3.30.1370.110">
    <property type="match status" value="1"/>
</dbReference>
<evidence type="ECO:0000313" key="3">
    <source>
        <dbReference type="EMBL" id="OUS46985.1"/>
    </source>
</evidence>
<dbReference type="InterPro" id="IPR009060">
    <property type="entry name" value="UBA-like_sf"/>
</dbReference>
<dbReference type="InterPro" id="IPR036063">
    <property type="entry name" value="Smr_dom_sf"/>
</dbReference>
<dbReference type="PROSITE" id="PS50828">
    <property type="entry name" value="SMR"/>
    <property type="match status" value="1"/>
</dbReference>
<dbReference type="PANTHER" id="PTHR46651">
    <property type="entry name" value="POLYADENYLATE-BINDING PROTEIN-INTERACTING PROTEIN 7"/>
    <property type="match status" value="1"/>
</dbReference>
<proteinExistence type="predicted"/>
<dbReference type="InterPro" id="IPR013899">
    <property type="entry name" value="DUF1771"/>
</dbReference>
<dbReference type="CDD" id="cd14279">
    <property type="entry name" value="CUE"/>
    <property type="match status" value="1"/>
</dbReference>
<organism evidence="3">
    <name type="scientific">Ostreococcus tauri</name>
    <name type="common">Marine green alga</name>
    <dbReference type="NCBI Taxonomy" id="70448"/>
    <lineage>
        <taxon>Eukaryota</taxon>
        <taxon>Viridiplantae</taxon>
        <taxon>Chlorophyta</taxon>
        <taxon>Mamiellophyceae</taxon>
        <taxon>Mamiellales</taxon>
        <taxon>Bathycoccaceae</taxon>
        <taxon>Ostreococcus</taxon>
    </lineage>
</organism>
<reference evidence="3" key="1">
    <citation type="submission" date="2017-04" db="EMBL/GenBank/DDBJ databases">
        <title>Population genomics of picophytoplankton unveils novel chromosome hypervariability.</title>
        <authorList>
            <consortium name="DOE Joint Genome Institute"/>
            <person name="Blanc-Mathieu R."/>
            <person name="Krasovec M."/>
            <person name="Hebrard M."/>
            <person name="Yau S."/>
            <person name="Desgranges E."/>
            <person name="Martin J."/>
            <person name="Schackwitz W."/>
            <person name="Kuo A."/>
            <person name="Salin G."/>
            <person name="Donnadieu C."/>
            <person name="Desdevises Y."/>
            <person name="Sanchez-Ferandin S."/>
            <person name="Moreau H."/>
            <person name="Rivals E."/>
            <person name="Grigoriev I.V."/>
            <person name="Grimsley N."/>
            <person name="Eyre-Walker A."/>
            <person name="Piganeau G."/>
        </authorList>
    </citation>
    <scope>NUCLEOTIDE SEQUENCE [LARGE SCALE GENOMIC DNA]</scope>
    <source>
        <strain evidence="3">RCC 1115</strain>
    </source>
</reference>
<dbReference type="Proteomes" id="UP000195557">
    <property type="component" value="Unassembled WGS sequence"/>
</dbReference>
<dbReference type="SMART" id="SM00463">
    <property type="entry name" value="SMR"/>
    <property type="match status" value="1"/>
</dbReference>
<feature type="region of interest" description="Disordered" evidence="1">
    <location>
        <begin position="1"/>
        <end position="23"/>
    </location>
</feature>
<dbReference type="EMBL" id="KZ155780">
    <property type="protein sequence ID" value="OUS46985.1"/>
    <property type="molecule type" value="Genomic_DNA"/>
</dbReference>
<feature type="compositionally biased region" description="Polar residues" evidence="1">
    <location>
        <begin position="1"/>
        <end position="15"/>
    </location>
</feature>
<dbReference type="Pfam" id="PF01713">
    <property type="entry name" value="Smr"/>
    <property type="match status" value="1"/>
</dbReference>
<dbReference type="InterPro" id="IPR002625">
    <property type="entry name" value="Smr_dom"/>
</dbReference>
<gene>
    <name evidence="3" type="ORF">BE221DRAFT_72787</name>
</gene>
<protein>
    <submittedName>
        <fullName evidence="3">Smr domain-containing protein-like protein</fullName>
    </submittedName>
</protein>